<dbReference type="AlphaFoldDB" id="A0AAV3PT42"/>
<evidence type="ECO:0008006" key="3">
    <source>
        <dbReference type="Google" id="ProtNLM"/>
    </source>
</evidence>
<organism evidence="1 2">
    <name type="scientific">Lithospermum erythrorhizon</name>
    <name type="common">Purple gromwell</name>
    <name type="synonym">Lithospermum officinale var. erythrorhizon</name>
    <dbReference type="NCBI Taxonomy" id="34254"/>
    <lineage>
        <taxon>Eukaryota</taxon>
        <taxon>Viridiplantae</taxon>
        <taxon>Streptophyta</taxon>
        <taxon>Embryophyta</taxon>
        <taxon>Tracheophyta</taxon>
        <taxon>Spermatophyta</taxon>
        <taxon>Magnoliopsida</taxon>
        <taxon>eudicotyledons</taxon>
        <taxon>Gunneridae</taxon>
        <taxon>Pentapetalae</taxon>
        <taxon>asterids</taxon>
        <taxon>lamiids</taxon>
        <taxon>Boraginales</taxon>
        <taxon>Boraginaceae</taxon>
        <taxon>Boraginoideae</taxon>
        <taxon>Lithospermeae</taxon>
        <taxon>Lithospermum</taxon>
    </lineage>
</organism>
<protein>
    <recommendedName>
        <fullName evidence="3">Mannan endo-1,4-beta-mannosidase</fullName>
    </recommendedName>
</protein>
<dbReference type="EMBL" id="BAABME010002497">
    <property type="protein sequence ID" value="GAA0154900.1"/>
    <property type="molecule type" value="Genomic_DNA"/>
</dbReference>
<sequence>MERRELSSSNDNSELAFLNEWLDSHIQDAQYGLRKPLLITEFGKSWKDSGFNTNQRDAIFNTVYYKVYSSAKRGGAAAGGLFWQLLTEGMDSYRDGYEIVLSQNPSTANVIARQCHKLFQIRKIYARIRNAEMWKRAHAIRREQWLARNKRKEPIGN</sequence>
<gene>
    <name evidence="1" type="ORF">LIER_12747</name>
</gene>
<dbReference type="Gene3D" id="3.20.20.80">
    <property type="entry name" value="Glycosidases"/>
    <property type="match status" value="1"/>
</dbReference>
<accession>A0AAV3PT42</accession>
<dbReference type="InterPro" id="IPR045053">
    <property type="entry name" value="MAN-like"/>
</dbReference>
<name>A0AAV3PT42_LITER</name>
<keyword evidence="2" id="KW-1185">Reference proteome</keyword>
<dbReference type="InterPro" id="IPR017853">
    <property type="entry name" value="GH"/>
</dbReference>
<proteinExistence type="predicted"/>
<dbReference type="PANTHER" id="PTHR31451">
    <property type="match status" value="1"/>
</dbReference>
<evidence type="ECO:0000313" key="2">
    <source>
        <dbReference type="Proteomes" id="UP001454036"/>
    </source>
</evidence>
<dbReference type="GO" id="GO:0016985">
    <property type="term" value="F:mannan endo-1,4-beta-mannosidase activity"/>
    <property type="evidence" value="ECO:0007669"/>
    <property type="project" value="UniProtKB-EC"/>
</dbReference>
<reference evidence="1 2" key="1">
    <citation type="submission" date="2024-01" db="EMBL/GenBank/DDBJ databases">
        <title>The complete chloroplast genome sequence of Lithospermum erythrorhizon: insights into the phylogenetic relationship among Boraginaceae species and the maternal lineages of purple gromwells.</title>
        <authorList>
            <person name="Okada T."/>
            <person name="Watanabe K."/>
        </authorList>
    </citation>
    <scope>NUCLEOTIDE SEQUENCE [LARGE SCALE GENOMIC DNA]</scope>
</reference>
<comment type="caution">
    <text evidence="1">The sequence shown here is derived from an EMBL/GenBank/DDBJ whole genome shotgun (WGS) entry which is preliminary data.</text>
</comment>
<evidence type="ECO:0000313" key="1">
    <source>
        <dbReference type="EMBL" id="GAA0154900.1"/>
    </source>
</evidence>
<dbReference type="SUPFAM" id="SSF51445">
    <property type="entry name" value="(Trans)glycosidases"/>
    <property type="match status" value="1"/>
</dbReference>
<dbReference type="PANTHER" id="PTHR31451:SF64">
    <property type="entry name" value="MANNAN ENDO-1,4-BETA-MANNOSIDASE 7"/>
    <property type="match status" value="1"/>
</dbReference>
<dbReference type="Proteomes" id="UP001454036">
    <property type="component" value="Unassembled WGS sequence"/>
</dbReference>